<accession>A0A4C1YJK3</accession>
<gene>
    <name evidence="1" type="ORF">EVAR_82420_1</name>
</gene>
<dbReference type="AlphaFoldDB" id="A0A4C1YJK3"/>
<name>A0A4C1YJK3_EUMVA</name>
<dbReference type="EMBL" id="BGZK01001232">
    <property type="protein sequence ID" value="GBP75002.1"/>
    <property type="molecule type" value="Genomic_DNA"/>
</dbReference>
<sequence>MEQMLEIVPGNEISGYLQATGQATPRLLRVSPATRAFYTLHQVKPDCWRSDACCSDSSPYTKVPQFINSRVHCVATGRHAIHWYINIVKMYTVVNSTIEPREKGVAQSLAHDDASPHSTHYLWTVYNYSIAWRPVATPFTLSHFD</sequence>
<comment type="caution">
    <text evidence="1">The sequence shown here is derived from an EMBL/GenBank/DDBJ whole genome shotgun (WGS) entry which is preliminary data.</text>
</comment>
<reference evidence="1 2" key="1">
    <citation type="journal article" date="2019" name="Commun. Biol.">
        <title>The bagworm genome reveals a unique fibroin gene that provides high tensile strength.</title>
        <authorList>
            <person name="Kono N."/>
            <person name="Nakamura H."/>
            <person name="Ohtoshi R."/>
            <person name="Tomita M."/>
            <person name="Numata K."/>
            <person name="Arakawa K."/>
        </authorList>
    </citation>
    <scope>NUCLEOTIDE SEQUENCE [LARGE SCALE GENOMIC DNA]</scope>
</reference>
<keyword evidence="2" id="KW-1185">Reference proteome</keyword>
<organism evidence="1 2">
    <name type="scientific">Eumeta variegata</name>
    <name type="common">Bagworm moth</name>
    <name type="synonym">Eumeta japonica</name>
    <dbReference type="NCBI Taxonomy" id="151549"/>
    <lineage>
        <taxon>Eukaryota</taxon>
        <taxon>Metazoa</taxon>
        <taxon>Ecdysozoa</taxon>
        <taxon>Arthropoda</taxon>
        <taxon>Hexapoda</taxon>
        <taxon>Insecta</taxon>
        <taxon>Pterygota</taxon>
        <taxon>Neoptera</taxon>
        <taxon>Endopterygota</taxon>
        <taxon>Lepidoptera</taxon>
        <taxon>Glossata</taxon>
        <taxon>Ditrysia</taxon>
        <taxon>Tineoidea</taxon>
        <taxon>Psychidae</taxon>
        <taxon>Oiketicinae</taxon>
        <taxon>Eumeta</taxon>
    </lineage>
</organism>
<proteinExistence type="predicted"/>
<protein>
    <submittedName>
        <fullName evidence="1">Uncharacterized protein</fullName>
    </submittedName>
</protein>
<evidence type="ECO:0000313" key="2">
    <source>
        <dbReference type="Proteomes" id="UP000299102"/>
    </source>
</evidence>
<dbReference type="Proteomes" id="UP000299102">
    <property type="component" value="Unassembled WGS sequence"/>
</dbReference>
<evidence type="ECO:0000313" key="1">
    <source>
        <dbReference type="EMBL" id="GBP75002.1"/>
    </source>
</evidence>